<dbReference type="Proteomes" id="UP000468766">
    <property type="component" value="Unassembled WGS sequence"/>
</dbReference>
<sequence length="67" mass="7745">MSHQKNNNNKIDTRSQLDKLNWEEAKKTGYTERGVDNDASFTARQNCETDLRQAMVEVAEEAEDNKK</sequence>
<evidence type="ECO:0000313" key="2">
    <source>
        <dbReference type="Proteomes" id="UP000468766"/>
    </source>
</evidence>
<dbReference type="EMBL" id="WBXO01000008">
    <property type="protein sequence ID" value="KAB2951978.1"/>
    <property type="molecule type" value="Genomic_DNA"/>
</dbReference>
<dbReference type="AlphaFoldDB" id="A0A6I0EVM9"/>
<gene>
    <name evidence="1" type="ORF">F9B85_10500</name>
</gene>
<reference evidence="1 2" key="1">
    <citation type="submission" date="2019-10" db="EMBL/GenBank/DDBJ databases">
        <title>Whole-genome sequence of the extremophile Heliorestis acidaminivorans DSM 24790.</title>
        <authorList>
            <person name="Kyndt J.A."/>
            <person name="Meyer T.E."/>
        </authorList>
    </citation>
    <scope>NUCLEOTIDE SEQUENCE [LARGE SCALE GENOMIC DNA]</scope>
    <source>
        <strain evidence="1 2">DSM 24790</strain>
    </source>
</reference>
<comment type="caution">
    <text evidence="1">The sequence shown here is derived from an EMBL/GenBank/DDBJ whole genome shotgun (WGS) entry which is preliminary data.</text>
</comment>
<organism evidence="1 2">
    <name type="scientific">Heliorestis acidaminivorans</name>
    <dbReference type="NCBI Taxonomy" id="553427"/>
    <lineage>
        <taxon>Bacteria</taxon>
        <taxon>Bacillati</taxon>
        <taxon>Bacillota</taxon>
        <taxon>Clostridia</taxon>
        <taxon>Eubacteriales</taxon>
        <taxon>Heliobacteriaceae</taxon>
        <taxon>Heliorestis</taxon>
    </lineage>
</organism>
<dbReference type="RefSeq" id="WP_151620687.1">
    <property type="nucleotide sequence ID" value="NZ_WBXO01000008.1"/>
</dbReference>
<evidence type="ECO:0000313" key="1">
    <source>
        <dbReference type="EMBL" id="KAB2951978.1"/>
    </source>
</evidence>
<proteinExistence type="predicted"/>
<dbReference type="OrthoDB" id="1683773at2"/>
<protein>
    <submittedName>
        <fullName evidence="1">Uncharacterized protein</fullName>
    </submittedName>
</protein>
<name>A0A6I0EVM9_9FIRM</name>
<keyword evidence="2" id="KW-1185">Reference proteome</keyword>
<accession>A0A6I0EVM9</accession>